<dbReference type="EMBL" id="KN831956">
    <property type="protein sequence ID" value="KIO08855.1"/>
    <property type="molecule type" value="Genomic_DNA"/>
</dbReference>
<sequence length="59" mass="6362">MAVSIAGCMAHGSDVRLSRPTSLQARRMSAHGNLDKAVSWGVRCNTGVRHGEEDVEKLL</sequence>
<gene>
    <name evidence="1" type="ORF">M404DRAFT_997052</name>
</gene>
<protein>
    <submittedName>
        <fullName evidence="1">Uncharacterized protein</fullName>
    </submittedName>
</protein>
<dbReference type="InParanoid" id="A0A0C3P6E6"/>
<dbReference type="Proteomes" id="UP000054217">
    <property type="component" value="Unassembled WGS sequence"/>
</dbReference>
<proteinExistence type="predicted"/>
<dbReference type="HOGENOM" id="CLU_2961797_0_0_1"/>
<reference evidence="1 2" key="1">
    <citation type="submission" date="2014-04" db="EMBL/GenBank/DDBJ databases">
        <authorList>
            <consortium name="DOE Joint Genome Institute"/>
            <person name="Kuo A."/>
            <person name="Kohler A."/>
            <person name="Costa M.D."/>
            <person name="Nagy L.G."/>
            <person name="Floudas D."/>
            <person name="Copeland A."/>
            <person name="Barry K.W."/>
            <person name="Cichocki N."/>
            <person name="Veneault-Fourrey C."/>
            <person name="LaButti K."/>
            <person name="Lindquist E.A."/>
            <person name="Lipzen A."/>
            <person name="Lundell T."/>
            <person name="Morin E."/>
            <person name="Murat C."/>
            <person name="Sun H."/>
            <person name="Tunlid A."/>
            <person name="Henrissat B."/>
            <person name="Grigoriev I.V."/>
            <person name="Hibbett D.S."/>
            <person name="Martin F."/>
            <person name="Nordberg H.P."/>
            <person name="Cantor M.N."/>
            <person name="Hua S.X."/>
        </authorList>
    </citation>
    <scope>NUCLEOTIDE SEQUENCE [LARGE SCALE GENOMIC DNA]</scope>
    <source>
        <strain evidence="1 2">Marx 270</strain>
    </source>
</reference>
<evidence type="ECO:0000313" key="2">
    <source>
        <dbReference type="Proteomes" id="UP000054217"/>
    </source>
</evidence>
<dbReference type="AlphaFoldDB" id="A0A0C3P6E6"/>
<evidence type="ECO:0000313" key="1">
    <source>
        <dbReference type="EMBL" id="KIO08855.1"/>
    </source>
</evidence>
<organism evidence="1 2">
    <name type="scientific">Pisolithus tinctorius Marx 270</name>
    <dbReference type="NCBI Taxonomy" id="870435"/>
    <lineage>
        <taxon>Eukaryota</taxon>
        <taxon>Fungi</taxon>
        <taxon>Dikarya</taxon>
        <taxon>Basidiomycota</taxon>
        <taxon>Agaricomycotina</taxon>
        <taxon>Agaricomycetes</taxon>
        <taxon>Agaricomycetidae</taxon>
        <taxon>Boletales</taxon>
        <taxon>Sclerodermatineae</taxon>
        <taxon>Pisolithaceae</taxon>
        <taxon>Pisolithus</taxon>
    </lineage>
</organism>
<accession>A0A0C3P6E6</accession>
<keyword evidence="2" id="KW-1185">Reference proteome</keyword>
<reference evidence="2" key="2">
    <citation type="submission" date="2015-01" db="EMBL/GenBank/DDBJ databases">
        <title>Evolutionary Origins and Diversification of the Mycorrhizal Mutualists.</title>
        <authorList>
            <consortium name="DOE Joint Genome Institute"/>
            <consortium name="Mycorrhizal Genomics Consortium"/>
            <person name="Kohler A."/>
            <person name="Kuo A."/>
            <person name="Nagy L.G."/>
            <person name="Floudas D."/>
            <person name="Copeland A."/>
            <person name="Barry K.W."/>
            <person name="Cichocki N."/>
            <person name="Veneault-Fourrey C."/>
            <person name="LaButti K."/>
            <person name="Lindquist E.A."/>
            <person name="Lipzen A."/>
            <person name="Lundell T."/>
            <person name="Morin E."/>
            <person name="Murat C."/>
            <person name="Riley R."/>
            <person name="Ohm R."/>
            <person name="Sun H."/>
            <person name="Tunlid A."/>
            <person name="Henrissat B."/>
            <person name="Grigoriev I.V."/>
            <person name="Hibbett D.S."/>
            <person name="Martin F."/>
        </authorList>
    </citation>
    <scope>NUCLEOTIDE SEQUENCE [LARGE SCALE GENOMIC DNA]</scope>
    <source>
        <strain evidence="2">Marx 270</strain>
    </source>
</reference>
<name>A0A0C3P6E6_PISTI</name>